<reference evidence="2" key="1">
    <citation type="submission" date="2021-02" db="EMBL/GenBank/DDBJ databases">
        <authorList>
            <person name="Dougan E. K."/>
            <person name="Rhodes N."/>
            <person name="Thang M."/>
            <person name="Chan C."/>
        </authorList>
    </citation>
    <scope>NUCLEOTIDE SEQUENCE</scope>
</reference>
<accession>A0A813F632</accession>
<name>A0A813F632_POLGL</name>
<comment type="caution">
    <text evidence="2">The sequence shown here is derived from an EMBL/GenBank/DDBJ whole genome shotgun (WGS) entry which is preliminary data.</text>
</comment>
<protein>
    <submittedName>
        <fullName evidence="2">Uncharacterized protein</fullName>
    </submittedName>
</protein>
<feature type="region of interest" description="Disordered" evidence="1">
    <location>
        <begin position="148"/>
        <end position="168"/>
    </location>
</feature>
<gene>
    <name evidence="2" type="ORF">PGLA1383_LOCUS24916</name>
</gene>
<dbReference type="EMBL" id="CAJNNV010020142">
    <property type="protein sequence ID" value="CAE8606967.1"/>
    <property type="molecule type" value="Genomic_DNA"/>
</dbReference>
<evidence type="ECO:0000313" key="2">
    <source>
        <dbReference type="EMBL" id="CAE8606967.1"/>
    </source>
</evidence>
<proteinExistence type="predicted"/>
<keyword evidence="3" id="KW-1185">Reference proteome</keyword>
<sequence length="168" mass="19370">MVSNRERFARTIYTGACSRDTACGCLRSRCRTPFIVMDVTCDMIEYLMKIHIAQNYFLTTIAGRHIILGTALDFDSEIKAATDCFDKEKTYELKKTYELNSDTLSDGTIVSRSIDVRMTKNFTALTPCTMKTRVFTLRERKYFRQIANPSSRPTTPFRGCRPTRRRTS</sequence>
<evidence type="ECO:0000313" key="3">
    <source>
        <dbReference type="Proteomes" id="UP000654075"/>
    </source>
</evidence>
<dbReference type="AlphaFoldDB" id="A0A813F632"/>
<evidence type="ECO:0000256" key="1">
    <source>
        <dbReference type="SAM" id="MobiDB-lite"/>
    </source>
</evidence>
<organism evidence="2 3">
    <name type="scientific">Polarella glacialis</name>
    <name type="common">Dinoflagellate</name>
    <dbReference type="NCBI Taxonomy" id="89957"/>
    <lineage>
        <taxon>Eukaryota</taxon>
        <taxon>Sar</taxon>
        <taxon>Alveolata</taxon>
        <taxon>Dinophyceae</taxon>
        <taxon>Suessiales</taxon>
        <taxon>Suessiaceae</taxon>
        <taxon>Polarella</taxon>
    </lineage>
</organism>
<dbReference type="Proteomes" id="UP000654075">
    <property type="component" value="Unassembled WGS sequence"/>
</dbReference>